<dbReference type="PANTHER" id="PTHR45586:SF1">
    <property type="entry name" value="LIPOPOLYSACCHARIDE ASSEMBLY PROTEIN B"/>
    <property type="match status" value="1"/>
</dbReference>
<sequence>MTGSPRPPTETEAPSARLRALFRNGQADELAIAAFDAGRDHQIGVHPLVEILPDAVATNRREDLLHTVNRLLEDVPEELRLIELRATLLEQMGRLEEAEIAVRRCLVGRPKHRPALTLLVSILTQAGRFDEAIAILEREHAERPDDPTVCANLAVLFTTQDRFEEALTLYRHAIMKAPAHAQIRLNYSITLLKAGHFAQGWTEHEWRLKLPGHSQLPHETLLPNITPSLDLKDKRVLVTQEEGLGDTLMYLRFLPPLAERGARITVWGSESLARLTQRVEGVEIVQVGGERPEFDYHCPFISLPRAFMATRTPFGAAVPYLSADPEKSARWRDRLKDDRKLRVGLVWGGAPRPDNPEAHMLDQRRSVPLSRLAMLRALDDVTLYSLQKGPASEQLADDPQHIVDFTSDLHDMDDTAALIDNLDIVVSVDTSVVHLAGGMGKRVLMMDRVNACWRWLHDRTDSPWYPNLTIVRQSRPWDWPGVVERVARMLEEAARSRVQ</sequence>
<dbReference type="InterPro" id="IPR051012">
    <property type="entry name" value="CellSynth/LPSAsmb/PSIAsmb"/>
</dbReference>
<keyword evidence="1" id="KW-0677">Repeat</keyword>
<dbReference type="Pfam" id="PF14559">
    <property type="entry name" value="TPR_19"/>
    <property type="match status" value="1"/>
</dbReference>
<dbReference type="InterPro" id="IPR011990">
    <property type="entry name" value="TPR-like_helical_dom_sf"/>
</dbReference>
<dbReference type="PANTHER" id="PTHR45586">
    <property type="entry name" value="TPR REPEAT-CONTAINING PROTEIN PA4667"/>
    <property type="match status" value="1"/>
</dbReference>
<accession>A0AA35V6N3</accession>
<organism evidence="3 4">
    <name type="scientific">Brytella acorum</name>
    <dbReference type="NCBI Taxonomy" id="2959299"/>
    <lineage>
        <taxon>Bacteria</taxon>
        <taxon>Pseudomonadati</taxon>
        <taxon>Pseudomonadota</taxon>
        <taxon>Alphaproteobacteria</taxon>
        <taxon>Acetobacterales</taxon>
        <taxon>Acetobacteraceae</taxon>
        <taxon>Brytella</taxon>
    </lineage>
</organism>
<protein>
    <submittedName>
        <fullName evidence="3">Tetratricopeptide repeat-containing glycosyltransferase family protein</fullName>
    </submittedName>
</protein>
<dbReference type="InterPro" id="IPR019734">
    <property type="entry name" value="TPR_rpt"/>
</dbReference>
<dbReference type="Gene3D" id="1.25.40.10">
    <property type="entry name" value="Tetratricopeptide repeat domain"/>
    <property type="match status" value="1"/>
</dbReference>
<dbReference type="SUPFAM" id="SSF53756">
    <property type="entry name" value="UDP-Glycosyltransferase/glycogen phosphorylase"/>
    <property type="match status" value="1"/>
</dbReference>
<evidence type="ECO:0000256" key="2">
    <source>
        <dbReference type="ARBA" id="ARBA00022803"/>
    </source>
</evidence>
<reference evidence="3" key="1">
    <citation type="submission" date="2023-03" db="EMBL/GenBank/DDBJ databases">
        <authorList>
            <person name="Cleenwerck I."/>
        </authorList>
    </citation>
    <scope>NUCLEOTIDE SEQUENCE</scope>
    <source>
        <strain evidence="3">LMG 32879</strain>
    </source>
</reference>
<evidence type="ECO:0000256" key="1">
    <source>
        <dbReference type="ARBA" id="ARBA00022737"/>
    </source>
</evidence>
<keyword evidence="4" id="KW-1185">Reference proteome</keyword>
<gene>
    <name evidence="3" type="ORF">LMG32879_001550</name>
</gene>
<name>A0AA35V6N3_9PROT</name>
<dbReference type="Gene3D" id="3.40.50.2000">
    <property type="entry name" value="Glycogen Phosphorylase B"/>
    <property type="match status" value="1"/>
</dbReference>
<dbReference type="AlphaFoldDB" id="A0AA35V6N3"/>
<dbReference type="SUPFAM" id="SSF48452">
    <property type="entry name" value="TPR-like"/>
    <property type="match status" value="1"/>
</dbReference>
<proteinExistence type="predicted"/>
<evidence type="ECO:0000313" key="3">
    <source>
        <dbReference type="EMBL" id="CAI9120712.1"/>
    </source>
</evidence>
<dbReference type="Proteomes" id="UP001176960">
    <property type="component" value="Unassembled WGS sequence"/>
</dbReference>
<dbReference type="RefSeq" id="WP_289841381.1">
    <property type="nucleotide sequence ID" value="NZ_CATKSH010000007.1"/>
</dbReference>
<dbReference type="SMART" id="SM00028">
    <property type="entry name" value="TPR"/>
    <property type="match status" value="3"/>
</dbReference>
<comment type="caution">
    <text evidence="3">The sequence shown here is derived from an EMBL/GenBank/DDBJ whole genome shotgun (WGS) entry which is preliminary data.</text>
</comment>
<keyword evidence="2" id="KW-0802">TPR repeat</keyword>
<dbReference type="EMBL" id="CATKSH010000007">
    <property type="protein sequence ID" value="CAI9120712.1"/>
    <property type="molecule type" value="Genomic_DNA"/>
</dbReference>
<evidence type="ECO:0000313" key="4">
    <source>
        <dbReference type="Proteomes" id="UP001176960"/>
    </source>
</evidence>